<evidence type="ECO:0000313" key="6">
    <source>
        <dbReference type="EMBL" id="GLR64934.1"/>
    </source>
</evidence>
<evidence type="ECO:0000256" key="1">
    <source>
        <dbReference type="ARBA" id="ARBA00023015"/>
    </source>
</evidence>
<dbReference type="InterPro" id="IPR014710">
    <property type="entry name" value="RmlC-like_jellyroll"/>
</dbReference>
<dbReference type="RefSeq" id="WP_027851285.1">
    <property type="nucleotide sequence ID" value="NZ_BSOR01000040.1"/>
</dbReference>
<sequence length="293" mass="33800">MSQTSDWPLPQGSLRYIIPQRLIKLLEKHPLTRELYPISFGHYQRAKGHSMNRSQHKDELLIYCTEGEAEVVTGQQALKVVAGDLLYLPAGEAHRYTTLDNNPWTIHWVHYSGPLASYFRQYLGFSGLNRRINLGRQPRLLVDFNGLLSVQDSGFQEQPLIHASNRLRQLLTALPLSHKRPQVKQQTDLNLPLLQEQMRDHLNTRLDLDSLAATAGLSRYHFIARYKQITGETPIQHYLQMKIERACYLLDTGESSIGSIAEQLGYEDSYYFSRLFKKVMGVSPGNYRRVNRY</sequence>
<dbReference type="InterPro" id="IPR037923">
    <property type="entry name" value="HTH-like"/>
</dbReference>
<evidence type="ECO:0000259" key="5">
    <source>
        <dbReference type="PROSITE" id="PS01124"/>
    </source>
</evidence>
<accession>A0ABQ6A495</accession>
<dbReference type="PROSITE" id="PS01124">
    <property type="entry name" value="HTH_ARAC_FAMILY_2"/>
    <property type="match status" value="1"/>
</dbReference>
<dbReference type="SUPFAM" id="SSF46689">
    <property type="entry name" value="Homeodomain-like"/>
    <property type="match status" value="2"/>
</dbReference>
<evidence type="ECO:0000256" key="3">
    <source>
        <dbReference type="ARBA" id="ARBA00023159"/>
    </source>
</evidence>
<evidence type="ECO:0000313" key="7">
    <source>
        <dbReference type="Proteomes" id="UP001156682"/>
    </source>
</evidence>
<dbReference type="InterPro" id="IPR020449">
    <property type="entry name" value="Tscrpt_reg_AraC-type_HTH"/>
</dbReference>
<dbReference type="CDD" id="cd06986">
    <property type="entry name" value="cupin_MmsR-like_N"/>
    <property type="match status" value="1"/>
</dbReference>
<name>A0ABQ6A495_9GAMM</name>
<dbReference type="InterPro" id="IPR018060">
    <property type="entry name" value="HTH_AraC"/>
</dbReference>
<gene>
    <name evidence="6" type="primary">mmsR</name>
    <name evidence="6" type="ORF">GCM10007878_23720</name>
</gene>
<dbReference type="PANTHER" id="PTHR43280:SF30">
    <property type="entry name" value="MMSAB OPERON REGULATORY PROTEIN"/>
    <property type="match status" value="1"/>
</dbReference>
<dbReference type="Pfam" id="PF02311">
    <property type="entry name" value="AraC_binding"/>
    <property type="match status" value="1"/>
</dbReference>
<reference evidence="7" key="1">
    <citation type="journal article" date="2019" name="Int. J. Syst. Evol. Microbiol.">
        <title>The Global Catalogue of Microorganisms (GCM) 10K type strain sequencing project: providing services to taxonomists for standard genome sequencing and annotation.</title>
        <authorList>
            <consortium name="The Broad Institute Genomics Platform"/>
            <consortium name="The Broad Institute Genome Sequencing Center for Infectious Disease"/>
            <person name="Wu L."/>
            <person name="Ma J."/>
        </authorList>
    </citation>
    <scope>NUCLEOTIDE SEQUENCE [LARGE SCALE GENOMIC DNA]</scope>
    <source>
        <strain evidence="7">NBRC 100033</strain>
    </source>
</reference>
<evidence type="ECO:0000256" key="2">
    <source>
        <dbReference type="ARBA" id="ARBA00023125"/>
    </source>
</evidence>
<comment type="caution">
    <text evidence="6">The sequence shown here is derived from an EMBL/GenBank/DDBJ whole genome shotgun (WGS) entry which is preliminary data.</text>
</comment>
<dbReference type="Gene3D" id="2.60.120.10">
    <property type="entry name" value="Jelly Rolls"/>
    <property type="match status" value="1"/>
</dbReference>
<dbReference type="PROSITE" id="PS00041">
    <property type="entry name" value="HTH_ARAC_FAMILY_1"/>
    <property type="match status" value="1"/>
</dbReference>
<dbReference type="PRINTS" id="PR00032">
    <property type="entry name" value="HTHARAC"/>
</dbReference>
<keyword evidence="3" id="KW-0010">Activator</keyword>
<dbReference type="SMART" id="SM00342">
    <property type="entry name" value="HTH_ARAC"/>
    <property type="match status" value="1"/>
</dbReference>
<keyword evidence="1" id="KW-0805">Transcription regulation</keyword>
<proteinExistence type="predicted"/>
<dbReference type="PANTHER" id="PTHR43280">
    <property type="entry name" value="ARAC-FAMILY TRANSCRIPTIONAL REGULATOR"/>
    <property type="match status" value="1"/>
</dbReference>
<protein>
    <submittedName>
        <fullName evidence="6">MmsAB operon regulatory protein</fullName>
    </submittedName>
</protein>
<evidence type="ECO:0000256" key="4">
    <source>
        <dbReference type="ARBA" id="ARBA00023163"/>
    </source>
</evidence>
<keyword evidence="4" id="KW-0804">Transcription</keyword>
<dbReference type="InterPro" id="IPR018062">
    <property type="entry name" value="HTH_AraC-typ_CS"/>
</dbReference>
<dbReference type="InterPro" id="IPR009057">
    <property type="entry name" value="Homeodomain-like_sf"/>
</dbReference>
<dbReference type="EMBL" id="BSOR01000040">
    <property type="protein sequence ID" value="GLR64934.1"/>
    <property type="molecule type" value="Genomic_DNA"/>
</dbReference>
<dbReference type="Pfam" id="PF12833">
    <property type="entry name" value="HTH_18"/>
    <property type="match status" value="1"/>
</dbReference>
<dbReference type="Proteomes" id="UP001156682">
    <property type="component" value="Unassembled WGS sequence"/>
</dbReference>
<dbReference type="Gene3D" id="1.10.10.60">
    <property type="entry name" value="Homeodomain-like"/>
    <property type="match status" value="2"/>
</dbReference>
<keyword evidence="7" id="KW-1185">Reference proteome</keyword>
<feature type="domain" description="HTH araC/xylS-type" evidence="5">
    <location>
        <begin position="192"/>
        <end position="290"/>
    </location>
</feature>
<keyword evidence="2" id="KW-0238">DNA-binding</keyword>
<dbReference type="SUPFAM" id="SSF51215">
    <property type="entry name" value="Regulatory protein AraC"/>
    <property type="match status" value="1"/>
</dbReference>
<organism evidence="6 7">
    <name type="scientific">Marinospirillum insulare</name>
    <dbReference type="NCBI Taxonomy" id="217169"/>
    <lineage>
        <taxon>Bacteria</taxon>
        <taxon>Pseudomonadati</taxon>
        <taxon>Pseudomonadota</taxon>
        <taxon>Gammaproteobacteria</taxon>
        <taxon>Oceanospirillales</taxon>
        <taxon>Oceanospirillaceae</taxon>
        <taxon>Marinospirillum</taxon>
    </lineage>
</organism>
<dbReference type="InterPro" id="IPR003313">
    <property type="entry name" value="AraC-bd"/>
</dbReference>